<reference evidence="1 2" key="2">
    <citation type="submission" date="2024-02" db="EMBL/GenBank/DDBJ databases">
        <title>The Genome Sequence of Enterococcus sp. DIV0159.</title>
        <authorList>
            <person name="Earl A."/>
            <person name="Manson A."/>
            <person name="Gilmore M."/>
            <person name="Sanders J."/>
            <person name="Shea T."/>
            <person name="Howe W."/>
            <person name="Livny J."/>
            <person name="Cuomo C."/>
            <person name="Neafsey D."/>
            <person name="Birren B."/>
        </authorList>
    </citation>
    <scope>NUCLEOTIDE SEQUENCE [LARGE SCALE GENOMIC DNA]</scope>
    <source>
        <strain evidence="1 2">665A</strain>
    </source>
</reference>
<reference evidence="1 2" key="1">
    <citation type="submission" date="2021-03" db="EMBL/GenBank/DDBJ databases">
        <authorList>
            <person name="Gilmore M.S."/>
            <person name="Schwartzman J."/>
            <person name="Van Tyne D."/>
            <person name="Martin M."/>
            <person name="Earl A.M."/>
            <person name="Manson A.L."/>
            <person name="Straub T."/>
            <person name="Salamzade R."/>
            <person name="Saavedra J."/>
            <person name="Lebreton F."/>
            <person name="Prichula J."/>
            <person name="Schaufler K."/>
            <person name="Gaca A."/>
            <person name="Sgardioli B."/>
            <person name="Wagenaar J."/>
            <person name="Strong T."/>
        </authorList>
    </citation>
    <scope>NUCLEOTIDE SEQUENCE [LARGE SCALE GENOMIC DNA]</scope>
    <source>
        <strain evidence="1 2">665A</strain>
    </source>
</reference>
<dbReference type="EMBL" id="JAFREL020000001">
    <property type="protein sequence ID" value="MEO1768117.1"/>
    <property type="molecule type" value="Genomic_DNA"/>
</dbReference>
<proteinExistence type="predicted"/>
<accession>A0ABV0EJV8</accession>
<gene>
    <name evidence="1" type="ORF">JZO67_000015</name>
</gene>
<keyword evidence="2" id="KW-1185">Reference proteome</keyword>
<protein>
    <submittedName>
        <fullName evidence="1">Uncharacterized protein</fullName>
    </submittedName>
</protein>
<organism evidence="1 2">
    <name type="scientific">Candidatus Enterococcus ferrettii</name>
    <dbReference type="NCBI Taxonomy" id="2815324"/>
    <lineage>
        <taxon>Bacteria</taxon>
        <taxon>Bacillati</taxon>
        <taxon>Bacillota</taxon>
        <taxon>Bacilli</taxon>
        <taxon>Lactobacillales</taxon>
        <taxon>Enterococcaceae</taxon>
        <taxon>Enterococcus</taxon>
    </lineage>
</organism>
<comment type="caution">
    <text evidence="1">The sequence shown here is derived from an EMBL/GenBank/DDBJ whole genome shotgun (WGS) entry which is preliminary data.</text>
</comment>
<sequence length="36" mass="4437">MGTVRYSKEIIKIWEIPFLLWEVLVKYVANVKREER</sequence>
<name>A0ABV0EJV8_9ENTE</name>
<evidence type="ECO:0000313" key="1">
    <source>
        <dbReference type="EMBL" id="MEO1768117.1"/>
    </source>
</evidence>
<dbReference type="Proteomes" id="UP000664357">
    <property type="component" value="Unassembled WGS sequence"/>
</dbReference>
<evidence type="ECO:0000313" key="2">
    <source>
        <dbReference type="Proteomes" id="UP000664357"/>
    </source>
</evidence>